<name>F6DBM7_THICA</name>
<dbReference type="Pfam" id="PF01882">
    <property type="entry name" value="DUF58"/>
    <property type="match status" value="1"/>
</dbReference>
<dbReference type="Proteomes" id="UP000009232">
    <property type="component" value="Chromosome"/>
</dbReference>
<proteinExistence type="predicted"/>
<dbReference type="HOGENOM" id="CLU_054927_1_0_6"/>
<evidence type="ECO:0000313" key="2">
    <source>
        <dbReference type="EMBL" id="AEG32429.1"/>
    </source>
</evidence>
<accession>F6DBM7</accession>
<protein>
    <recommendedName>
        <fullName evidence="1">DUF58 domain-containing protein</fullName>
    </recommendedName>
</protein>
<feature type="domain" description="DUF58" evidence="1">
    <location>
        <begin position="55"/>
        <end position="270"/>
    </location>
</feature>
<dbReference type="KEGG" id="tcy:Thicy_1672"/>
<dbReference type="EMBL" id="CP002776">
    <property type="protein sequence ID" value="AEG32429.1"/>
    <property type="molecule type" value="Genomic_DNA"/>
</dbReference>
<dbReference type="STRING" id="717773.Thicy_1672"/>
<reference evidence="2 3" key="1">
    <citation type="submission" date="2011-05" db="EMBL/GenBank/DDBJ databases">
        <title>Complete sequence of Thioalkalimicrobium cyclicum ALM1.</title>
        <authorList>
            <consortium name="US DOE Joint Genome Institute"/>
            <person name="Lucas S."/>
            <person name="Han J."/>
            <person name="Lapidus A."/>
            <person name="Cheng J.-F."/>
            <person name="Goodwin L."/>
            <person name="Pitluck S."/>
            <person name="Peters L."/>
            <person name="Mikhailova N."/>
            <person name="Davenport K."/>
            <person name="Han C."/>
            <person name="Tapia R."/>
            <person name="Land M."/>
            <person name="Hauser L."/>
            <person name="Kyrpides N."/>
            <person name="Ivanova N."/>
            <person name="Pagani I."/>
            <person name="Kappler U."/>
            <person name="Woyke T."/>
        </authorList>
    </citation>
    <scope>NUCLEOTIDE SEQUENCE [LARGE SCALE GENOMIC DNA]</scope>
    <source>
        <strain evidence="3">DSM 14477 / JCM 11371 / ALM1</strain>
    </source>
</reference>
<keyword evidence="3" id="KW-1185">Reference proteome</keyword>
<dbReference type="PANTHER" id="PTHR33608">
    <property type="entry name" value="BLL2464 PROTEIN"/>
    <property type="match status" value="1"/>
</dbReference>
<dbReference type="PANTHER" id="PTHR33608:SF12">
    <property type="entry name" value="DUF58 DOMAIN-CONTAINING PROTEIN"/>
    <property type="match status" value="1"/>
</dbReference>
<gene>
    <name evidence="2" type="ordered locus">Thicy_1672</name>
</gene>
<dbReference type="eggNOG" id="COG1721">
    <property type="taxonomic scope" value="Bacteria"/>
</dbReference>
<dbReference type="AlphaFoldDB" id="F6DBM7"/>
<dbReference type="RefSeq" id="WP_013836198.1">
    <property type="nucleotide sequence ID" value="NC_015581.1"/>
</dbReference>
<evidence type="ECO:0000259" key="1">
    <source>
        <dbReference type="Pfam" id="PF01882"/>
    </source>
</evidence>
<evidence type="ECO:0000313" key="3">
    <source>
        <dbReference type="Proteomes" id="UP000009232"/>
    </source>
</evidence>
<organism evidence="2 3">
    <name type="scientific">Thiomicrospira cyclica (strain DSM 14477 / JCM 11371 / ALM1)</name>
    <name type="common">Thioalkalimicrobium cyclicum</name>
    <dbReference type="NCBI Taxonomy" id="717773"/>
    <lineage>
        <taxon>Bacteria</taxon>
        <taxon>Pseudomonadati</taxon>
        <taxon>Pseudomonadota</taxon>
        <taxon>Gammaproteobacteria</taxon>
        <taxon>Thiotrichales</taxon>
        <taxon>Piscirickettsiaceae</taxon>
        <taxon>Thiomicrospira</taxon>
    </lineage>
</organism>
<dbReference type="InterPro" id="IPR002881">
    <property type="entry name" value="DUF58"/>
</dbReference>
<sequence length="307" mass="34778">MLANYDPSLSSEVADLIKWRFHVKHLKLGHHQTVIAINGGQHATPRKGRGMEFNEVRPYQMGDDLRHIDWKISARTQKTHTKLYSEEHERPVIFIVEQSPGLLFASKGQFKTVLALNACAQLGWAALNQGDRVGGCIVGGDRQIWFQPKRQTKPFNGLLQEGTRQQHNITRPGQTRPEAWDMALERVNNLAHPASRIILIGDLFSLNDKAWRHLSELARHCAVGGLHLTDPLEQQLPVAGLLNLFDGNGEVQLDARTKQSRDAYHRYYEQNWQSLKNKFRGINAGLTALSTHEASLNQLLKAGWLRK</sequence>
<dbReference type="OrthoDB" id="9776116at2"/>